<dbReference type="OrthoDB" id="269872at2759"/>
<dbReference type="AlphaFoldDB" id="A0A2J8A3F1"/>
<proteinExistence type="predicted"/>
<dbReference type="SUPFAM" id="SSF53335">
    <property type="entry name" value="S-adenosyl-L-methionine-dependent methyltransferases"/>
    <property type="match status" value="1"/>
</dbReference>
<feature type="compositionally biased region" description="Low complexity" evidence="1">
    <location>
        <begin position="1"/>
        <end position="27"/>
    </location>
</feature>
<dbReference type="EMBL" id="PGGS01000200">
    <property type="protein sequence ID" value="PNH07052.1"/>
    <property type="molecule type" value="Genomic_DNA"/>
</dbReference>
<accession>A0A2J8A3F1</accession>
<evidence type="ECO:0000313" key="3">
    <source>
        <dbReference type="Proteomes" id="UP000236333"/>
    </source>
</evidence>
<keyword evidence="3" id="KW-1185">Reference proteome</keyword>
<dbReference type="Gene3D" id="3.40.50.150">
    <property type="entry name" value="Vaccinia Virus protein VP39"/>
    <property type="match status" value="1"/>
</dbReference>
<gene>
    <name evidence="2" type="ORF">TSOC_006505</name>
</gene>
<dbReference type="InterPro" id="IPR052663">
    <property type="entry name" value="RF_glutamine_MTase_cyano"/>
</dbReference>
<feature type="compositionally biased region" description="Low complexity" evidence="1">
    <location>
        <begin position="44"/>
        <end position="66"/>
    </location>
</feature>
<keyword evidence="2" id="KW-0808">Transferase</keyword>
<feature type="region of interest" description="Disordered" evidence="1">
    <location>
        <begin position="1"/>
        <end position="68"/>
    </location>
</feature>
<dbReference type="PANTHER" id="PTHR47441:SF3">
    <property type="entry name" value="RELEASE FACTOR GLUTAMINE METHYLTRANSFERASE"/>
    <property type="match status" value="1"/>
</dbReference>
<sequence length="372" mass="36140">MGAAATPPLPLRSSPSTASPSAAAAAAEPGQTPIPGGPLPTSPSLPSSSSASAASSAASAASAAPADPAPQLPLCLRPPTHIEPLPAVLAWRAAMEERVADVGDDWEERDGGPGREGLLRELDWVLDDVVESAQVWAVDLSPTAAAYAAFNADLVFGHPAHVPSGGPPAPGAAARTATPAAAAPAATATSAAVRPAAVRVVQGSWFEPLLAAGLAGRLGGLLSNPPYIPRAQMAGLQAEVGGHEPCGALDGGEGAGLDSLAVLAGGAAGMLVAGGLVAFETAGGEQAEQVAELLRAARLPGADAGSGAGEECGAGVGAAATAEADGAAGTRAGRGMGVGQDTGTGAAAFEGVEVVEDCYGVRRFVRAYRTGA</sequence>
<comment type="caution">
    <text evidence="2">The sequence shown here is derived from an EMBL/GenBank/DDBJ whole genome shotgun (WGS) entry which is preliminary data.</text>
</comment>
<organism evidence="2 3">
    <name type="scientific">Tetrabaena socialis</name>
    <dbReference type="NCBI Taxonomy" id="47790"/>
    <lineage>
        <taxon>Eukaryota</taxon>
        <taxon>Viridiplantae</taxon>
        <taxon>Chlorophyta</taxon>
        <taxon>core chlorophytes</taxon>
        <taxon>Chlorophyceae</taxon>
        <taxon>CS clade</taxon>
        <taxon>Chlamydomonadales</taxon>
        <taxon>Tetrabaenaceae</taxon>
        <taxon>Tetrabaena</taxon>
    </lineage>
</organism>
<evidence type="ECO:0000313" key="2">
    <source>
        <dbReference type="EMBL" id="PNH07052.1"/>
    </source>
</evidence>
<name>A0A2J8A3F1_9CHLO</name>
<protein>
    <submittedName>
        <fullName evidence="2">Release factor glutamine methyltransferase</fullName>
    </submittedName>
</protein>
<dbReference type="InterPro" id="IPR029063">
    <property type="entry name" value="SAM-dependent_MTases_sf"/>
</dbReference>
<dbReference type="PANTHER" id="PTHR47441">
    <property type="match status" value="1"/>
</dbReference>
<reference evidence="2 3" key="1">
    <citation type="journal article" date="2017" name="Mol. Biol. Evol.">
        <title>The 4-celled Tetrabaena socialis nuclear genome reveals the essential components for genetic control of cell number at the origin of multicellularity in the volvocine lineage.</title>
        <authorList>
            <person name="Featherston J."/>
            <person name="Arakaki Y."/>
            <person name="Hanschen E.R."/>
            <person name="Ferris P.J."/>
            <person name="Michod R.E."/>
            <person name="Olson B.J.S.C."/>
            <person name="Nozaki H."/>
            <person name="Durand P.M."/>
        </authorList>
    </citation>
    <scope>NUCLEOTIDE SEQUENCE [LARGE SCALE GENOMIC DNA]</scope>
    <source>
        <strain evidence="2 3">NIES-571</strain>
    </source>
</reference>
<keyword evidence="2" id="KW-0489">Methyltransferase</keyword>
<dbReference type="Proteomes" id="UP000236333">
    <property type="component" value="Unassembled WGS sequence"/>
</dbReference>
<dbReference type="GO" id="GO:0032259">
    <property type="term" value="P:methylation"/>
    <property type="evidence" value="ECO:0007669"/>
    <property type="project" value="UniProtKB-KW"/>
</dbReference>
<evidence type="ECO:0000256" key="1">
    <source>
        <dbReference type="SAM" id="MobiDB-lite"/>
    </source>
</evidence>
<dbReference type="GO" id="GO:0008168">
    <property type="term" value="F:methyltransferase activity"/>
    <property type="evidence" value="ECO:0007669"/>
    <property type="project" value="UniProtKB-KW"/>
</dbReference>